<dbReference type="RefSeq" id="XP_017776647.1">
    <property type="nucleotide sequence ID" value="XM_017921158.1"/>
</dbReference>
<dbReference type="PANTHER" id="PTHR11686:SF72">
    <property type="entry name" value="GAMMA-GLUTAMYL TRANSPEPTIDASE, ISOFORM A"/>
    <property type="match status" value="1"/>
</dbReference>
<dbReference type="InterPro" id="IPR043138">
    <property type="entry name" value="GGT_lsub"/>
</dbReference>
<dbReference type="GeneID" id="108562740"/>
<dbReference type="NCBIfam" id="TIGR00066">
    <property type="entry name" value="g_glut_trans"/>
    <property type="match status" value="1"/>
</dbReference>
<evidence type="ECO:0000313" key="2">
    <source>
        <dbReference type="Proteomes" id="UP000695000"/>
    </source>
</evidence>
<dbReference type="PRINTS" id="PR01210">
    <property type="entry name" value="GGTRANSPTASE"/>
</dbReference>
<organism evidence="2 3">
    <name type="scientific">Nicrophorus vespilloides</name>
    <name type="common">Boreal carrion beetle</name>
    <dbReference type="NCBI Taxonomy" id="110193"/>
    <lineage>
        <taxon>Eukaryota</taxon>
        <taxon>Metazoa</taxon>
        <taxon>Ecdysozoa</taxon>
        <taxon>Arthropoda</taxon>
        <taxon>Hexapoda</taxon>
        <taxon>Insecta</taxon>
        <taxon>Pterygota</taxon>
        <taxon>Neoptera</taxon>
        <taxon>Endopterygota</taxon>
        <taxon>Coleoptera</taxon>
        <taxon>Polyphaga</taxon>
        <taxon>Staphyliniformia</taxon>
        <taxon>Silphidae</taxon>
        <taxon>Nicrophorinae</taxon>
        <taxon>Nicrophorus</taxon>
    </lineage>
</organism>
<dbReference type="SUPFAM" id="SSF56235">
    <property type="entry name" value="N-terminal nucleophile aminohydrolases (Ntn hydrolases)"/>
    <property type="match status" value="1"/>
</dbReference>
<proteinExistence type="predicted"/>
<dbReference type="InterPro" id="IPR043137">
    <property type="entry name" value="GGT_ssub_C"/>
</dbReference>
<name>A0ABM1MPZ7_NICVS</name>
<keyword evidence="1" id="KW-0732">Signal</keyword>
<dbReference type="Gene3D" id="1.10.246.130">
    <property type="match status" value="1"/>
</dbReference>
<dbReference type="InterPro" id="IPR000101">
    <property type="entry name" value="GGT_peptidase"/>
</dbReference>
<dbReference type="PANTHER" id="PTHR11686">
    <property type="entry name" value="GAMMA GLUTAMYL TRANSPEPTIDASE"/>
    <property type="match status" value="1"/>
</dbReference>
<dbReference type="InterPro" id="IPR029055">
    <property type="entry name" value="Ntn_hydrolases_N"/>
</dbReference>
<dbReference type="Gene3D" id="3.60.20.40">
    <property type="match status" value="1"/>
</dbReference>
<dbReference type="Pfam" id="PF01019">
    <property type="entry name" value="G_glu_transpept"/>
    <property type="match status" value="1"/>
</dbReference>
<accession>A0ABM1MPZ7</accession>
<feature type="chain" id="PRO_5046570197" evidence="1">
    <location>
        <begin position="21"/>
        <end position="559"/>
    </location>
</feature>
<reference evidence="3" key="1">
    <citation type="submission" date="2025-08" db="UniProtKB">
        <authorList>
            <consortium name="RefSeq"/>
        </authorList>
    </citation>
    <scope>IDENTIFICATION</scope>
    <source>
        <tissue evidence="3">Whole Larva</tissue>
    </source>
</reference>
<protein>
    <submittedName>
        <fullName evidence="3">Gamma-glutamyltranspeptidase 1-like</fullName>
    </submittedName>
</protein>
<evidence type="ECO:0000256" key="1">
    <source>
        <dbReference type="SAM" id="SignalP"/>
    </source>
</evidence>
<evidence type="ECO:0000313" key="3">
    <source>
        <dbReference type="RefSeq" id="XP_017776647.1"/>
    </source>
</evidence>
<keyword evidence="2" id="KW-1185">Reference proteome</keyword>
<sequence length="559" mass="60378">MVFLLGLLAIGVFGSSLSIAKELPAAARGGVVTNGHECAGIGRDMLEKGGSAVDAAIAALLCEGVSNPESTGLGGGFLMTIYHKESGVVESLISRETAPAGATENMFANDPRKSLEGGLAVAVPGELRGFEEAHKKYGKLPWADLFKPTIRLCQKGVKVTKHLAEVFMKSKDMLTENPSLKEVFVDPFCGEPFTEGHLLKRPKLAQTLQIFAKEGASALYNGSLTKRFVQDIADFGGIITVEDMNNYRARWSEPVTADLPGNQTLYTAPLPGSGLVMSFILNLVKNYLNTDDANDVTNWQRIVESLKFGYGKRTQLGDSEFIEGIQELIKTLTSDKYVEETRAKIFDNKTFSDPQYYGGDYALKEDHGTAHISVLAPNGDAVSVTSTINYVFGAQRRSPSTGIILNDEMDDFSSSYSNSYDLPPSPANYIKPGKRPMSSMCPSIILDKDGNVRLVIGAAGGSKITSSVAQVTIKHLWFGQSLDQALNGKRLHHQLFPMLLSFENGYNKDIVEGLKSIGHSVEMIDLSNGFSAVTGIANVSGAIEVVCDSRRTGSEIYVS</sequence>
<dbReference type="Proteomes" id="UP000695000">
    <property type="component" value="Unplaced"/>
</dbReference>
<feature type="signal peptide" evidence="1">
    <location>
        <begin position="1"/>
        <end position="20"/>
    </location>
</feature>
<gene>
    <name evidence="3" type="primary">LOC108562740</name>
</gene>